<evidence type="ECO:0000313" key="1">
    <source>
        <dbReference type="EMBL" id="KAJ1371957.1"/>
    </source>
</evidence>
<evidence type="ECO:0000313" key="2">
    <source>
        <dbReference type="Proteomes" id="UP001196413"/>
    </source>
</evidence>
<dbReference type="Proteomes" id="UP001196413">
    <property type="component" value="Unassembled WGS sequence"/>
</dbReference>
<name>A0AAD5R970_PARTN</name>
<dbReference type="AlphaFoldDB" id="A0AAD5R970"/>
<organism evidence="1 2">
    <name type="scientific">Parelaphostrongylus tenuis</name>
    <name type="common">Meningeal worm</name>
    <dbReference type="NCBI Taxonomy" id="148309"/>
    <lineage>
        <taxon>Eukaryota</taxon>
        <taxon>Metazoa</taxon>
        <taxon>Ecdysozoa</taxon>
        <taxon>Nematoda</taxon>
        <taxon>Chromadorea</taxon>
        <taxon>Rhabditida</taxon>
        <taxon>Rhabditina</taxon>
        <taxon>Rhabditomorpha</taxon>
        <taxon>Strongyloidea</taxon>
        <taxon>Metastrongylidae</taxon>
        <taxon>Parelaphostrongylus</taxon>
    </lineage>
</organism>
<keyword evidence="2" id="KW-1185">Reference proteome</keyword>
<reference evidence="1" key="1">
    <citation type="submission" date="2021-06" db="EMBL/GenBank/DDBJ databases">
        <title>Parelaphostrongylus tenuis whole genome reference sequence.</title>
        <authorList>
            <person name="Garwood T.J."/>
            <person name="Larsen P.A."/>
            <person name="Fountain-Jones N.M."/>
            <person name="Garbe J.R."/>
            <person name="Macchietto M.G."/>
            <person name="Kania S.A."/>
            <person name="Gerhold R.W."/>
            <person name="Richards J.E."/>
            <person name="Wolf T.M."/>
        </authorList>
    </citation>
    <scope>NUCLEOTIDE SEQUENCE</scope>
    <source>
        <strain evidence="1">MNPRO001-30</strain>
        <tissue evidence="1">Meninges</tissue>
    </source>
</reference>
<dbReference type="EMBL" id="JAHQIW010007072">
    <property type="protein sequence ID" value="KAJ1371957.1"/>
    <property type="molecule type" value="Genomic_DNA"/>
</dbReference>
<sequence length="117" mass="12927">MPSVVGDPAAFLPFVNLFETVADGKQRRTEFKSAAVGSSNSKRVLLCLQINTKELFSIILRETYNEENDEKADNTIVSNLVVTGTGSQLPDMMDAGKKGMECKTDLEFVPFDAYKLE</sequence>
<proteinExistence type="predicted"/>
<comment type="caution">
    <text evidence="1">The sequence shown here is derived from an EMBL/GenBank/DDBJ whole genome shotgun (WGS) entry which is preliminary data.</text>
</comment>
<gene>
    <name evidence="1" type="ORF">KIN20_034005</name>
</gene>
<protein>
    <submittedName>
        <fullName evidence="1">Uncharacterized protein</fullName>
    </submittedName>
</protein>
<accession>A0AAD5R970</accession>